<proteinExistence type="predicted"/>
<gene>
    <name evidence="1" type="ORF">Q3V53_18685</name>
</gene>
<reference evidence="1 2" key="1">
    <citation type="submission" date="2023-07" db="EMBL/GenBank/DDBJ databases">
        <title>A novel proteolytic Acinetobacter species.</title>
        <authorList>
            <person name="Nemec A."/>
            <person name="Radolfova-Krizova L."/>
        </authorList>
    </citation>
    <scope>NUCLEOTIDE SEQUENCE [LARGE SCALE GENOMIC DNA]</scope>
    <source>
        <strain evidence="1 2">NIPH 1865</strain>
    </source>
</reference>
<sequence>MLINLSSDFSNLQKSGIENRFLLGVFFHEWLHYFHNVSTNFGLSTFTSTVSLWQYFHNANINGEIIEHSQYKESISMLSLLLAHAREHTYKPEDLKSINKHKFESLKIIKAELNPTIISDNENLHSYLCEVISKNDPDYRQTIEIRPFEIFENLAYLLEKKLVDALQKKDTSDFKYDPFDEPKVSPYRMIELLFNYFELNLEGDDCIRVMITLLLAVDSMELLNEIIPILKECKDNNLIVEAALIDITNTIIKNNDLVNRLESTDEWINTHFPVNDTIGNAIKSVFKILKENIRKRYKNPFLEFEILKTLELNTQNLTEVLKEYSLCALMKPLPANEIKEQKHTSELITIGEIKHLEDWQQFHAALHFLGLHIGSDGQFMETSKINHRNTSCPFLNACSEKTKLDNPDICKNMPWKTFDLNTPKASICWYGSGVRQTIYQSKEGNKN</sequence>
<dbReference type="EMBL" id="JAUMJH010000085">
    <property type="protein sequence ID" value="MDO3659162.1"/>
    <property type="molecule type" value="Genomic_DNA"/>
</dbReference>
<evidence type="ECO:0000313" key="2">
    <source>
        <dbReference type="Proteomes" id="UP001168902"/>
    </source>
</evidence>
<accession>A0ABT8V3G5</accession>
<keyword evidence="2" id="KW-1185">Reference proteome</keyword>
<comment type="caution">
    <text evidence="1">The sequence shown here is derived from an EMBL/GenBank/DDBJ whole genome shotgun (WGS) entry which is preliminary data.</text>
</comment>
<dbReference type="RefSeq" id="WP_302897728.1">
    <property type="nucleotide sequence ID" value="NZ_JAUMJH010000085.1"/>
</dbReference>
<dbReference type="Proteomes" id="UP001168902">
    <property type="component" value="Unassembled WGS sequence"/>
</dbReference>
<protein>
    <submittedName>
        <fullName evidence="1">Uncharacterized protein</fullName>
    </submittedName>
</protein>
<name>A0ABT8V3G5_9GAMM</name>
<organism evidence="1 2">
    <name type="scientific">Acinetobacter genomosp. 15BJ</name>
    <dbReference type="NCBI Taxonomy" id="106651"/>
    <lineage>
        <taxon>Bacteria</taxon>
        <taxon>Pseudomonadati</taxon>
        <taxon>Pseudomonadota</taxon>
        <taxon>Gammaproteobacteria</taxon>
        <taxon>Moraxellales</taxon>
        <taxon>Moraxellaceae</taxon>
        <taxon>Acinetobacter</taxon>
    </lineage>
</organism>
<evidence type="ECO:0000313" key="1">
    <source>
        <dbReference type="EMBL" id="MDO3659162.1"/>
    </source>
</evidence>